<comment type="caution">
    <text evidence="1">The sequence shown here is derived from an EMBL/GenBank/DDBJ whole genome shotgun (WGS) entry which is preliminary data.</text>
</comment>
<keyword evidence="2" id="KW-1185">Reference proteome</keyword>
<sequence>MQHDPPCSWTYDFTKHIEDDVVDSEDLSDQCSAVYSWADHMRFWDHGKLYMCGSTIRVPKSDKLPPESIVDCVQTIIGPTNMHYLYSTNDCEEIAQKYLSIVWKEMTQHDVSLEIIQKHRKYFAYLAHKEWHDEK</sequence>
<reference evidence="1 2" key="1">
    <citation type="submission" date="2019-02" db="EMBL/GenBank/DDBJ databases">
        <title>Genome sequencing of the rare red list fungi Antrodiella citrinella (Flaviporus citrinellus).</title>
        <authorList>
            <person name="Buettner E."/>
            <person name="Kellner H."/>
        </authorList>
    </citation>
    <scope>NUCLEOTIDE SEQUENCE [LARGE SCALE GENOMIC DNA]</scope>
    <source>
        <strain evidence="1 2">DSM 108506</strain>
    </source>
</reference>
<evidence type="ECO:0000313" key="2">
    <source>
        <dbReference type="Proteomes" id="UP000308730"/>
    </source>
</evidence>
<proteinExistence type="predicted"/>
<accession>A0A4S4MPF4</accession>
<dbReference type="Proteomes" id="UP000308730">
    <property type="component" value="Unassembled WGS sequence"/>
</dbReference>
<evidence type="ECO:0000313" key="1">
    <source>
        <dbReference type="EMBL" id="THH27207.1"/>
    </source>
</evidence>
<dbReference type="OrthoDB" id="2751906at2759"/>
<organism evidence="1 2">
    <name type="scientific">Antrodiella citrinella</name>
    <dbReference type="NCBI Taxonomy" id="2447956"/>
    <lineage>
        <taxon>Eukaryota</taxon>
        <taxon>Fungi</taxon>
        <taxon>Dikarya</taxon>
        <taxon>Basidiomycota</taxon>
        <taxon>Agaricomycotina</taxon>
        <taxon>Agaricomycetes</taxon>
        <taxon>Polyporales</taxon>
        <taxon>Steccherinaceae</taxon>
        <taxon>Antrodiella</taxon>
    </lineage>
</organism>
<name>A0A4S4MPF4_9APHY</name>
<gene>
    <name evidence="1" type="ORF">EUX98_g6982</name>
</gene>
<dbReference type="EMBL" id="SGPM01000271">
    <property type="protein sequence ID" value="THH27207.1"/>
    <property type="molecule type" value="Genomic_DNA"/>
</dbReference>
<dbReference type="AlphaFoldDB" id="A0A4S4MPF4"/>
<protein>
    <submittedName>
        <fullName evidence="1">Uncharacterized protein</fullName>
    </submittedName>
</protein>